<organism evidence="5 7">
    <name type="scientific">Thermoproteota archaeon</name>
    <dbReference type="NCBI Taxonomy" id="2056631"/>
    <lineage>
        <taxon>Archaea</taxon>
        <taxon>Thermoproteota</taxon>
    </lineage>
</organism>
<dbReference type="PROSITE" id="PS50893">
    <property type="entry name" value="ABC_TRANSPORTER_2"/>
    <property type="match status" value="1"/>
</dbReference>
<dbReference type="Pfam" id="PF00005">
    <property type="entry name" value="ABC_tran"/>
    <property type="match status" value="1"/>
</dbReference>
<dbReference type="GO" id="GO:0005524">
    <property type="term" value="F:ATP binding"/>
    <property type="evidence" value="ECO:0007669"/>
    <property type="project" value="UniProtKB-KW"/>
</dbReference>
<dbReference type="PANTHER" id="PTHR24220">
    <property type="entry name" value="IMPORT ATP-BINDING PROTEIN"/>
    <property type="match status" value="1"/>
</dbReference>
<dbReference type="InterPro" id="IPR017871">
    <property type="entry name" value="ABC_transporter-like_CS"/>
</dbReference>
<evidence type="ECO:0000313" key="5">
    <source>
        <dbReference type="EMBL" id="RZN57158.1"/>
    </source>
</evidence>
<name>A0A520KGI0_9CREN</name>
<reference evidence="5 7" key="2">
    <citation type="journal article" date="2019" name="Nat. Microbiol.">
        <title>Wide diversity of methane and short-chain alkane metabolisms in uncultured archaea.</title>
        <authorList>
            <person name="Borrel G."/>
            <person name="Adam P.S."/>
            <person name="McKay L.J."/>
            <person name="Chen L.X."/>
            <person name="Sierra-Garcia I.N."/>
            <person name="Sieber C.M."/>
            <person name="Letourneur Q."/>
            <person name="Ghozlane A."/>
            <person name="Andersen G.L."/>
            <person name="Li W.J."/>
            <person name="Hallam S.J."/>
            <person name="Muyzer G."/>
            <person name="de Oliveira V.M."/>
            <person name="Inskeep W.P."/>
            <person name="Banfield J.F."/>
            <person name="Gribaldo S."/>
        </authorList>
    </citation>
    <scope>NUCLEOTIDE SEQUENCE [LARGE SCALE GENOMIC DNA]</scope>
    <source>
        <strain evidence="5">Verst-YHS</strain>
    </source>
</reference>
<dbReference type="SMART" id="SM00382">
    <property type="entry name" value="AAA"/>
    <property type="match status" value="1"/>
</dbReference>
<dbReference type="PROSITE" id="PS00211">
    <property type="entry name" value="ABC_TRANSPORTER_1"/>
    <property type="match status" value="1"/>
</dbReference>
<dbReference type="GO" id="GO:0022857">
    <property type="term" value="F:transmembrane transporter activity"/>
    <property type="evidence" value="ECO:0007669"/>
    <property type="project" value="TreeGrafter"/>
</dbReference>
<dbReference type="Proteomes" id="UP000316080">
    <property type="component" value="Unassembled WGS sequence"/>
</dbReference>
<evidence type="ECO:0000313" key="7">
    <source>
        <dbReference type="Proteomes" id="UP000316080"/>
    </source>
</evidence>
<dbReference type="FunFam" id="3.40.50.300:FF:000032">
    <property type="entry name" value="Export ABC transporter ATP-binding protein"/>
    <property type="match status" value="1"/>
</dbReference>
<evidence type="ECO:0000256" key="2">
    <source>
        <dbReference type="ARBA" id="ARBA00022741"/>
    </source>
</evidence>
<dbReference type="InterPro" id="IPR015854">
    <property type="entry name" value="ABC_transpr_LolD-like"/>
</dbReference>
<dbReference type="GO" id="GO:0005886">
    <property type="term" value="C:plasma membrane"/>
    <property type="evidence" value="ECO:0007669"/>
    <property type="project" value="TreeGrafter"/>
</dbReference>
<evidence type="ECO:0000259" key="4">
    <source>
        <dbReference type="PROSITE" id="PS50893"/>
    </source>
</evidence>
<dbReference type="InterPro" id="IPR017911">
    <property type="entry name" value="MacB-like_ATP-bd"/>
</dbReference>
<dbReference type="InterPro" id="IPR003439">
    <property type="entry name" value="ABC_transporter-like_ATP-bd"/>
</dbReference>
<comment type="caution">
    <text evidence="5">The sequence shown here is derived from an EMBL/GenBank/DDBJ whole genome shotgun (WGS) entry which is preliminary data.</text>
</comment>
<evidence type="ECO:0000313" key="6">
    <source>
        <dbReference type="EMBL" id="TDA39513.1"/>
    </source>
</evidence>
<dbReference type="CDD" id="cd03255">
    <property type="entry name" value="ABC_MJ0796_LolCDE_FtsE"/>
    <property type="match status" value="1"/>
</dbReference>
<keyword evidence="3 5" id="KW-0067">ATP-binding</keyword>
<keyword evidence="1" id="KW-0813">Transport</keyword>
<protein>
    <submittedName>
        <fullName evidence="5 6">ABC transporter ATP-binding protein</fullName>
    </submittedName>
</protein>
<dbReference type="EMBL" id="QNVI01000025">
    <property type="protein sequence ID" value="TDA39513.1"/>
    <property type="molecule type" value="Genomic_DNA"/>
</dbReference>
<dbReference type="Proteomes" id="UP000317265">
    <property type="component" value="Unassembled WGS sequence"/>
</dbReference>
<dbReference type="Gene3D" id="3.40.50.300">
    <property type="entry name" value="P-loop containing nucleotide triphosphate hydrolases"/>
    <property type="match status" value="1"/>
</dbReference>
<feature type="domain" description="ABC transporter" evidence="4">
    <location>
        <begin position="1"/>
        <end position="201"/>
    </location>
</feature>
<gene>
    <name evidence="6" type="ORF">DSO09_02205</name>
    <name evidence="5" type="ORF">EF809_01415</name>
</gene>
<accession>A0A520KGI0</accession>
<dbReference type="InterPro" id="IPR003593">
    <property type="entry name" value="AAA+_ATPase"/>
</dbReference>
<dbReference type="InterPro" id="IPR027417">
    <property type="entry name" value="P-loop_NTPase"/>
</dbReference>
<keyword evidence="2" id="KW-0547">Nucleotide-binding</keyword>
<sequence>MKIRKGEFIAIVGPSGSGKSTLLNLLGALDRPTKGKVIIDGIDISKLKSNELAELRNKKLGFIFQTFNLIPYMSALDNIEVPMIASGIPPKERKERARKLLELVGLKGFEKNRPSELSGGQQQKVAIARALVNNPQIILADEPTGNLDSKSANEIIEILHDLNKKGVTIIFVTHNLNLIKYCHRVFWLKDGLIEKEVEQNVKD</sequence>
<proteinExistence type="predicted"/>
<evidence type="ECO:0000256" key="3">
    <source>
        <dbReference type="ARBA" id="ARBA00022840"/>
    </source>
</evidence>
<dbReference type="PANTHER" id="PTHR24220:SF86">
    <property type="entry name" value="ABC TRANSPORTER ABCH.1"/>
    <property type="match status" value="1"/>
</dbReference>
<dbReference type="SUPFAM" id="SSF52540">
    <property type="entry name" value="P-loop containing nucleoside triphosphate hydrolases"/>
    <property type="match status" value="1"/>
</dbReference>
<dbReference type="EMBL" id="RXIH01000011">
    <property type="protein sequence ID" value="RZN57158.1"/>
    <property type="molecule type" value="Genomic_DNA"/>
</dbReference>
<dbReference type="GO" id="GO:0098796">
    <property type="term" value="C:membrane protein complex"/>
    <property type="evidence" value="ECO:0007669"/>
    <property type="project" value="UniProtKB-ARBA"/>
</dbReference>
<dbReference type="GO" id="GO:0016887">
    <property type="term" value="F:ATP hydrolysis activity"/>
    <property type="evidence" value="ECO:0007669"/>
    <property type="project" value="InterPro"/>
</dbReference>
<evidence type="ECO:0000256" key="1">
    <source>
        <dbReference type="ARBA" id="ARBA00022448"/>
    </source>
</evidence>
<reference evidence="6 8" key="1">
    <citation type="journal article" date="2019" name="Nat. Microbiol.">
        <title>Expanding anaerobic alkane metabolism in the domain of Archaea.</title>
        <authorList>
            <person name="Wang Y."/>
            <person name="Wegener G."/>
            <person name="Hou J."/>
            <person name="Wang F."/>
            <person name="Xiao X."/>
        </authorList>
    </citation>
    <scope>NUCLEOTIDE SEQUENCE [LARGE SCALE GENOMIC DNA]</scope>
    <source>
        <strain evidence="6">WYZ-LMO11</strain>
    </source>
</reference>
<dbReference type="AlphaFoldDB" id="A0A520KGI0"/>
<evidence type="ECO:0000313" key="8">
    <source>
        <dbReference type="Proteomes" id="UP000317265"/>
    </source>
</evidence>